<reference evidence="2" key="1">
    <citation type="journal article" date="2019" name="Int. J. Syst. Evol. Microbiol.">
        <title>The Global Catalogue of Microorganisms (GCM) 10K type strain sequencing project: providing services to taxonomists for standard genome sequencing and annotation.</title>
        <authorList>
            <consortium name="The Broad Institute Genomics Platform"/>
            <consortium name="The Broad Institute Genome Sequencing Center for Infectious Disease"/>
            <person name="Wu L."/>
            <person name="Ma J."/>
        </authorList>
    </citation>
    <scope>NUCLEOTIDE SEQUENCE [LARGE SCALE GENOMIC DNA]</scope>
    <source>
        <strain evidence="2">JCM 14718</strain>
    </source>
</reference>
<evidence type="ECO:0000313" key="1">
    <source>
        <dbReference type="EMBL" id="GAA1701202.1"/>
    </source>
</evidence>
<keyword evidence="2" id="KW-1185">Reference proteome</keyword>
<dbReference type="RefSeq" id="WP_163571115.1">
    <property type="nucleotide sequence ID" value="NZ_BAAANY010000023.1"/>
</dbReference>
<accession>A0ABP4U9A7</accession>
<sequence>MATRLPLSDTEADVLATILYHVGGSPDGLALVAAGILANLLEEHGARASFGHLVTGSIKISQELEMAS</sequence>
<proteinExistence type="predicted"/>
<organism evidence="1 2">
    <name type="scientific">Fodinicola feengrottensis</name>
    <dbReference type="NCBI Taxonomy" id="435914"/>
    <lineage>
        <taxon>Bacteria</taxon>
        <taxon>Bacillati</taxon>
        <taxon>Actinomycetota</taxon>
        <taxon>Actinomycetes</taxon>
        <taxon>Mycobacteriales</taxon>
        <taxon>Fodinicola</taxon>
    </lineage>
</organism>
<name>A0ABP4U9A7_9ACTN</name>
<protein>
    <submittedName>
        <fullName evidence="1">Uncharacterized protein</fullName>
    </submittedName>
</protein>
<evidence type="ECO:0000313" key="2">
    <source>
        <dbReference type="Proteomes" id="UP001500618"/>
    </source>
</evidence>
<gene>
    <name evidence="1" type="ORF">GCM10009765_58440</name>
</gene>
<dbReference type="Proteomes" id="UP001500618">
    <property type="component" value="Unassembled WGS sequence"/>
</dbReference>
<dbReference type="EMBL" id="BAAANY010000023">
    <property type="protein sequence ID" value="GAA1701202.1"/>
    <property type="molecule type" value="Genomic_DNA"/>
</dbReference>
<comment type="caution">
    <text evidence="1">The sequence shown here is derived from an EMBL/GenBank/DDBJ whole genome shotgun (WGS) entry which is preliminary data.</text>
</comment>